<evidence type="ECO:0000256" key="3">
    <source>
        <dbReference type="ARBA" id="ARBA00022840"/>
    </source>
</evidence>
<dbReference type="SUPFAM" id="SSF100950">
    <property type="entry name" value="NagB/RpiA/CoA transferase-like"/>
    <property type="match status" value="1"/>
</dbReference>
<dbReference type="GO" id="GO:0005524">
    <property type="term" value="F:ATP binding"/>
    <property type="evidence" value="ECO:0007669"/>
    <property type="project" value="UniProtKB-KW"/>
</dbReference>
<reference evidence="6 7" key="1">
    <citation type="submission" date="2019-11" db="EMBL/GenBank/DDBJ databases">
        <title>FDA dAtabase for Regulatory Grade micrObial Sequences (FDA-ARGOS): Supporting development and validation of Infectious Disease Dx tests.</title>
        <authorList>
            <person name="Turner S."/>
            <person name="Byrd R."/>
            <person name="Tallon L."/>
            <person name="Sadzewicz L."/>
            <person name="Vavikolanu K."/>
            <person name="Mehta A."/>
            <person name="Aluvathingal J."/>
            <person name="Nadendla S."/>
            <person name="Myers T."/>
            <person name="Yan Y."/>
            <person name="Sichtig H."/>
        </authorList>
    </citation>
    <scope>NUCLEOTIDE SEQUENCE [LARGE SCALE GENOMIC DNA]</scope>
    <source>
        <strain evidence="6 7">FDAARGOS_741</strain>
    </source>
</reference>
<dbReference type="RefSeq" id="WP_004633457.1">
    <property type="nucleotide sequence ID" value="NZ_CAXSSU010000002.1"/>
</dbReference>
<keyword evidence="6" id="KW-0436">Ligase</keyword>
<dbReference type="InterPro" id="IPR002698">
    <property type="entry name" value="FTHF_cligase"/>
</dbReference>
<dbReference type="EMBL" id="CP046314">
    <property type="protein sequence ID" value="QGS08446.1"/>
    <property type="molecule type" value="Genomic_DNA"/>
</dbReference>
<name>A0AAP9HCB1_9BACL</name>
<dbReference type="Proteomes" id="UP000425411">
    <property type="component" value="Chromosome"/>
</dbReference>
<feature type="binding site" evidence="4">
    <location>
        <position position="53"/>
    </location>
    <ligand>
        <name>substrate</name>
    </ligand>
</feature>
<sequence length="188" mass="22201">MKHALRKKFLHIRNNLDTTYQIQATEKIFKTLEESDIFKNSQKIFIYVGFGTEIQTEYLIKKYIDSKEIFVPKIVNGVMKLVKIKNWADLSIGHFNVLEPIQNDFYVEEIDLVITPSIVFDKNGYRLGYGKGYYDKYFSENKYKTSLGLSFEKLLQEEIPKEKHDKNVDLIITEERIIVINEKHSSNY</sequence>
<dbReference type="EC" id="6.3.3.2" evidence="5"/>
<evidence type="ECO:0000256" key="5">
    <source>
        <dbReference type="RuleBase" id="RU361279"/>
    </source>
</evidence>
<dbReference type="AlphaFoldDB" id="A0AAP9HCB1"/>
<feature type="binding site" evidence="4">
    <location>
        <position position="48"/>
    </location>
    <ligand>
        <name>substrate</name>
    </ligand>
</feature>
<evidence type="ECO:0000256" key="1">
    <source>
        <dbReference type="ARBA" id="ARBA00010638"/>
    </source>
</evidence>
<comment type="similarity">
    <text evidence="1 5">Belongs to the 5-formyltetrahydrofolate cyclo-ligase family.</text>
</comment>
<keyword evidence="2 4" id="KW-0547">Nucleotide-binding</keyword>
<dbReference type="InterPro" id="IPR037171">
    <property type="entry name" value="NagB/RpiA_transferase-like"/>
</dbReference>
<evidence type="ECO:0000256" key="4">
    <source>
        <dbReference type="PIRSR" id="PIRSR006806-1"/>
    </source>
</evidence>
<proteinExistence type="inferred from homology"/>
<comment type="catalytic activity">
    <reaction evidence="5">
        <text>(6S)-5-formyl-5,6,7,8-tetrahydrofolate + ATP = (6R)-5,10-methenyltetrahydrofolate + ADP + phosphate</text>
        <dbReference type="Rhea" id="RHEA:10488"/>
        <dbReference type="ChEBI" id="CHEBI:30616"/>
        <dbReference type="ChEBI" id="CHEBI:43474"/>
        <dbReference type="ChEBI" id="CHEBI:57455"/>
        <dbReference type="ChEBI" id="CHEBI:57457"/>
        <dbReference type="ChEBI" id="CHEBI:456216"/>
        <dbReference type="EC" id="6.3.3.2"/>
    </reaction>
</comment>
<accession>A0AAP9HCB1</accession>
<keyword evidence="5" id="KW-0479">Metal-binding</keyword>
<protein>
    <recommendedName>
        <fullName evidence="5">5-formyltetrahydrofolate cyclo-ligase</fullName>
        <ecNumber evidence="5">6.3.3.2</ecNumber>
    </recommendedName>
</protein>
<evidence type="ECO:0000313" key="7">
    <source>
        <dbReference type="Proteomes" id="UP000425411"/>
    </source>
</evidence>
<dbReference type="GO" id="GO:0030272">
    <property type="term" value="F:5-formyltetrahydrofolate cyclo-ligase activity"/>
    <property type="evidence" value="ECO:0007669"/>
    <property type="project" value="UniProtKB-EC"/>
</dbReference>
<dbReference type="NCBIfam" id="TIGR02727">
    <property type="entry name" value="MTHFS_bact"/>
    <property type="match status" value="1"/>
</dbReference>
<keyword evidence="5" id="KW-0460">Magnesium</keyword>
<organism evidence="6 7">
    <name type="scientific">Gemella morbillorum</name>
    <dbReference type="NCBI Taxonomy" id="29391"/>
    <lineage>
        <taxon>Bacteria</taxon>
        <taxon>Bacillati</taxon>
        <taxon>Bacillota</taxon>
        <taxon>Bacilli</taxon>
        <taxon>Bacillales</taxon>
        <taxon>Gemellaceae</taxon>
        <taxon>Gemella</taxon>
    </lineage>
</organism>
<gene>
    <name evidence="6" type="ORF">FOC49_00430</name>
</gene>
<evidence type="ECO:0000256" key="2">
    <source>
        <dbReference type="ARBA" id="ARBA00022741"/>
    </source>
</evidence>
<dbReference type="GO" id="GO:0035999">
    <property type="term" value="P:tetrahydrofolate interconversion"/>
    <property type="evidence" value="ECO:0007669"/>
    <property type="project" value="TreeGrafter"/>
</dbReference>
<dbReference type="GO" id="GO:0009396">
    <property type="term" value="P:folic acid-containing compound biosynthetic process"/>
    <property type="evidence" value="ECO:0007669"/>
    <property type="project" value="TreeGrafter"/>
</dbReference>
<evidence type="ECO:0000313" key="6">
    <source>
        <dbReference type="EMBL" id="QGS08446.1"/>
    </source>
</evidence>
<dbReference type="PANTHER" id="PTHR23407">
    <property type="entry name" value="ATPASE INHIBITOR/5-FORMYLTETRAHYDROFOLATE CYCLO-LIGASE"/>
    <property type="match status" value="1"/>
</dbReference>
<dbReference type="Pfam" id="PF01812">
    <property type="entry name" value="5-FTHF_cyc-lig"/>
    <property type="match status" value="1"/>
</dbReference>
<feature type="binding site" evidence="4">
    <location>
        <begin position="126"/>
        <end position="134"/>
    </location>
    <ligand>
        <name>ATP</name>
        <dbReference type="ChEBI" id="CHEBI:30616"/>
    </ligand>
</feature>
<dbReference type="Gene3D" id="3.40.50.10420">
    <property type="entry name" value="NagB/RpiA/CoA transferase-like"/>
    <property type="match status" value="1"/>
</dbReference>
<keyword evidence="3 4" id="KW-0067">ATP-binding</keyword>
<dbReference type="GO" id="GO:0046872">
    <property type="term" value="F:metal ion binding"/>
    <property type="evidence" value="ECO:0007669"/>
    <property type="project" value="UniProtKB-KW"/>
</dbReference>
<dbReference type="PIRSF" id="PIRSF006806">
    <property type="entry name" value="FTHF_cligase"/>
    <property type="match status" value="1"/>
</dbReference>
<dbReference type="PANTHER" id="PTHR23407:SF1">
    <property type="entry name" value="5-FORMYLTETRAHYDROFOLATE CYCLO-LIGASE"/>
    <property type="match status" value="1"/>
</dbReference>
<keyword evidence="7" id="KW-1185">Reference proteome</keyword>
<comment type="cofactor">
    <cofactor evidence="5">
        <name>Mg(2+)</name>
        <dbReference type="ChEBI" id="CHEBI:18420"/>
    </cofactor>
</comment>
<feature type="binding site" evidence="4">
    <location>
        <begin position="2"/>
        <end position="6"/>
    </location>
    <ligand>
        <name>ATP</name>
        <dbReference type="ChEBI" id="CHEBI:30616"/>
    </ligand>
</feature>
<dbReference type="InterPro" id="IPR024185">
    <property type="entry name" value="FTHF_cligase-like_sf"/>
</dbReference>